<evidence type="ECO:0000313" key="4">
    <source>
        <dbReference type="Proteomes" id="UP000502331"/>
    </source>
</evidence>
<gene>
    <name evidence="3" type="ORF">D3791_10605</name>
</gene>
<feature type="domain" description="HNH nuclease" evidence="2">
    <location>
        <begin position="44"/>
        <end position="87"/>
    </location>
</feature>
<dbReference type="InterPro" id="IPR003615">
    <property type="entry name" value="HNH_nuc"/>
</dbReference>
<organism evidence="3 4">
    <name type="scientific">Glutamicibacter mishrai</name>
    <dbReference type="NCBI Taxonomy" id="1775880"/>
    <lineage>
        <taxon>Bacteria</taxon>
        <taxon>Bacillati</taxon>
        <taxon>Actinomycetota</taxon>
        <taxon>Actinomycetes</taxon>
        <taxon>Micrococcales</taxon>
        <taxon>Micrococcaceae</taxon>
        <taxon>Glutamicibacter</taxon>
    </lineage>
</organism>
<evidence type="ECO:0000313" key="3">
    <source>
        <dbReference type="EMBL" id="QIV87529.1"/>
    </source>
</evidence>
<dbReference type="EMBL" id="CP032549">
    <property type="protein sequence ID" value="QIV87529.1"/>
    <property type="molecule type" value="Genomic_DNA"/>
</dbReference>
<sequence length="157" mass="17947">MGNGKSFQDRFWAKIQRTETCWDWTGAINSRGYGVIKKNDNLLLAHRYSYQEHKGKIPTGISIDHVCHNKRCVNPSHLRLATDKQNNENRSGANRNSTTGVLGVSRTQDGKMYRVQVMHNRKNYQAGPFVSIEEAERAAIVLRNSMFTHNNLDRVAM</sequence>
<evidence type="ECO:0000259" key="2">
    <source>
        <dbReference type="Pfam" id="PF13392"/>
    </source>
</evidence>
<dbReference type="Pfam" id="PF13392">
    <property type="entry name" value="HNH_3"/>
    <property type="match status" value="1"/>
</dbReference>
<keyword evidence="3" id="KW-0540">Nuclease</keyword>
<dbReference type="RefSeq" id="WP_172512174.1">
    <property type="nucleotide sequence ID" value="NZ_CP032549.1"/>
</dbReference>
<dbReference type="InterPro" id="IPR044925">
    <property type="entry name" value="His-Me_finger_sf"/>
</dbReference>
<proteinExistence type="predicted"/>
<dbReference type="AlphaFoldDB" id="A0A6H0SM81"/>
<keyword evidence="3" id="KW-0378">Hydrolase</keyword>
<name>A0A6H0SM81_9MICC</name>
<dbReference type="Proteomes" id="UP000502331">
    <property type="component" value="Chromosome"/>
</dbReference>
<dbReference type="Gene3D" id="3.90.75.10">
    <property type="entry name" value="Homing Intron 3 (I-ppo) Encoded Endonuclease, Chain A"/>
    <property type="match status" value="1"/>
</dbReference>
<dbReference type="InterPro" id="IPR044930">
    <property type="entry name" value="Homing_endonuclease_His-Me"/>
</dbReference>
<reference evidence="3 4" key="1">
    <citation type="submission" date="2018-09" db="EMBL/GenBank/DDBJ databases">
        <title>Glutamicibacter mishrai S5-52T (LMG 29155T = KCTC 39846T).</title>
        <authorList>
            <person name="Das S.K."/>
        </authorList>
    </citation>
    <scope>NUCLEOTIDE SEQUENCE [LARGE SCALE GENOMIC DNA]</scope>
    <source>
        <strain evidence="3 4">S5-52</strain>
    </source>
</reference>
<accession>A0A6H0SM81</accession>
<feature type="compositionally biased region" description="Polar residues" evidence="1">
    <location>
        <begin position="88"/>
        <end position="100"/>
    </location>
</feature>
<dbReference type="GO" id="GO:0004519">
    <property type="term" value="F:endonuclease activity"/>
    <property type="evidence" value="ECO:0007669"/>
    <property type="project" value="UniProtKB-KW"/>
</dbReference>
<keyword evidence="3" id="KW-0255">Endonuclease</keyword>
<evidence type="ECO:0000256" key="1">
    <source>
        <dbReference type="SAM" id="MobiDB-lite"/>
    </source>
</evidence>
<keyword evidence="4" id="KW-1185">Reference proteome</keyword>
<protein>
    <submittedName>
        <fullName evidence="3">HNH endonuclease</fullName>
    </submittedName>
</protein>
<dbReference type="SUPFAM" id="SSF54060">
    <property type="entry name" value="His-Me finger endonucleases"/>
    <property type="match status" value="1"/>
</dbReference>
<feature type="region of interest" description="Disordered" evidence="1">
    <location>
        <begin position="84"/>
        <end position="103"/>
    </location>
</feature>